<protein>
    <submittedName>
        <fullName evidence="3">Helix-turn-helix transcriptional regulator</fullName>
    </submittedName>
</protein>
<dbReference type="EMBL" id="AAKOCZ010000008">
    <property type="protein sequence ID" value="ECT8651913.1"/>
    <property type="molecule type" value="Genomic_DNA"/>
</dbReference>
<dbReference type="PRINTS" id="PR00038">
    <property type="entry name" value="HTHLUXR"/>
</dbReference>
<dbReference type="SUPFAM" id="SSF46894">
    <property type="entry name" value="C-terminal effector domain of the bipartite response regulators"/>
    <property type="match status" value="1"/>
</dbReference>
<organism evidence="3">
    <name type="scientific">Salmonella enterica subsp. salamae serovar 50:b:z6</name>
    <dbReference type="NCBI Taxonomy" id="1967621"/>
    <lineage>
        <taxon>Bacteria</taxon>
        <taxon>Pseudomonadati</taxon>
        <taxon>Pseudomonadota</taxon>
        <taxon>Gammaproteobacteria</taxon>
        <taxon>Enterobacterales</taxon>
        <taxon>Enterobacteriaceae</taxon>
        <taxon>Salmonella</taxon>
    </lineage>
</organism>
<name>A0A603BDT6_SALER</name>
<dbReference type="Pfam" id="PF00196">
    <property type="entry name" value="GerE"/>
    <property type="match status" value="1"/>
</dbReference>
<comment type="caution">
    <text evidence="3">The sequence shown here is derived from an EMBL/GenBank/DDBJ whole genome shotgun (WGS) entry which is preliminary data.</text>
</comment>
<evidence type="ECO:0000256" key="1">
    <source>
        <dbReference type="ARBA" id="ARBA00023125"/>
    </source>
</evidence>
<dbReference type="InterPro" id="IPR000792">
    <property type="entry name" value="Tscrpt_reg_LuxR_C"/>
</dbReference>
<dbReference type="PROSITE" id="PS50043">
    <property type="entry name" value="HTH_LUXR_2"/>
    <property type="match status" value="1"/>
</dbReference>
<keyword evidence="1" id="KW-0238">DNA-binding</keyword>
<accession>A0A603BDT6</accession>
<feature type="domain" description="HTH luxR-type" evidence="2">
    <location>
        <begin position="133"/>
        <end position="198"/>
    </location>
</feature>
<gene>
    <name evidence="3" type="ORF">B1075_14750</name>
</gene>
<dbReference type="AlphaFoldDB" id="A0A603BDT6"/>
<dbReference type="InterPro" id="IPR016032">
    <property type="entry name" value="Sig_transdc_resp-reg_C-effctor"/>
</dbReference>
<proteinExistence type="predicted"/>
<sequence>MPNNISVIVLTPCHFLFSGLKNLLCDTQLQLQFLNASTVDEVLKLQTIPGVSMIMVASESFTPVERSRALVLVRHLDWLMLSGAMPRIPCLLLMSDMSISVSGKIFCLTRGQAGYDLEVLLGSILAHMDLYQDISAWSPLSEQQKIILKGTLSGLKVEELAEQMNILPRTVFVHRDVLIKKLGLRNRLELMCLNVNNFSDIYDERQYITTIVNICLESNVR</sequence>
<dbReference type="GO" id="GO:0006355">
    <property type="term" value="P:regulation of DNA-templated transcription"/>
    <property type="evidence" value="ECO:0007669"/>
    <property type="project" value="InterPro"/>
</dbReference>
<dbReference type="GO" id="GO:0003677">
    <property type="term" value="F:DNA binding"/>
    <property type="evidence" value="ECO:0007669"/>
    <property type="project" value="UniProtKB-KW"/>
</dbReference>
<dbReference type="SMART" id="SM00421">
    <property type="entry name" value="HTH_LUXR"/>
    <property type="match status" value="1"/>
</dbReference>
<dbReference type="InterPro" id="IPR036388">
    <property type="entry name" value="WH-like_DNA-bd_sf"/>
</dbReference>
<reference evidence="3" key="1">
    <citation type="submission" date="2018-07" db="EMBL/GenBank/DDBJ databases">
        <authorList>
            <consortium name="PulseNet: The National Subtyping Network for Foodborne Disease Surveillance"/>
            <person name="Tarr C.L."/>
            <person name="Trees E."/>
            <person name="Katz L.S."/>
            <person name="Carleton-Romer H.A."/>
            <person name="Stroika S."/>
            <person name="Kucerova Z."/>
            <person name="Roache K.F."/>
            <person name="Sabol A.L."/>
            <person name="Besser J."/>
            <person name="Gerner-Smidt P."/>
        </authorList>
    </citation>
    <scope>NUCLEOTIDE SEQUENCE</scope>
    <source>
        <strain evidence="3">PNUSAS008102</strain>
    </source>
</reference>
<dbReference type="Gene3D" id="1.10.10.10">
    <property type="entry name" value="Winged helix-like DNA-binding domain superfamily/Winged helix DNA-binding domain"/>
    <property type="match status" value="1"/>
</dbReference>
<dbReference type="RefSeq" id="WP_079818735.1">
    <property type="nucleotide sequence ID" value="NZ_MXPI01000010.1"/>
</dbReference>
<evidence type="ECO:0000259" key="2">
    <source>
        <dbReference type="PROSITE" id="PS50043"/>
    </source>
</evidence>
<evidence type="ECO:0000313" key="3">
    <source>
        <dbReference type="EMBL" id="ECT8651913.1"/>
    </source>
</evidence>